<keyword evidence="2" id="KW-1185">Reference proteome</keyword>
<accession>A0A197K5X5</accession>
<dbReference type="AlphaFoldDB" id="A0A197K5X5"/>
<reference evidence="1 2" key="1">
    <citation type="submission" date="2016-05" db="EMBL/GenBank/DDBJ databases">
        <title>Genome sequencing reveals origins of a unique bacterial endosymbiosis in the earliest lineages of terrestrial Fungi.</title>
        <authorList>
            <consortium name="DOE Joint Genome Institute"/>
            <person name="Uehling J."/>
            <person name="Gryganskyi A."/>
            <person name="Hameed K."/>
            <person name="Tschaplinski T."/>
            <person name="Misztal P."/>
            <person name="Wu S."/>
            <person name="Desiro A."/>
            <person name="Vande Pol N."/>
            <person name="Du Z.-Y."/>
            <person name="Zienkiewicz A."/>
            <person name="Zienkiewicz K."/>
            <person name="Morin E."/>
            <person name="Tisserant E."/>
            <person name="Splivallo R."/>
            <person name="Hainaut M."/>
            <person name="Henrissat B."/>
            <person name="Ohm R."/>
            <person name="Kuo A."/>
            <person name="Yan J."/>
            <person name="Lipzen A."/>
            <person name="Nolan M."/>
            <person name="Labutti K."/>
            <person name="Barry K."/>
            <person name="Goldstein A."/>
            <person name="Labbe J."/>
            <person name="Schadt C."/>
            <person name="Tuskan G."/>
            <person name="Grigoriev I."/>
            <person name="Martin F."/>
            <person name="Vilgalys R."/>
            <person name="Bonito G."/>
        </authorList>
    </citation>
    <scope>NUCLEOTIDE SEQUENCE [LARGE SCALE GENOMIC DNA]</scope>
    <source>
        <strain evidence="1 2">AG-77</strain>
    </source>
</reference>
<dbReference type="EMBL" id="KV442026">
    <property type="protein sequence ID" value="OAQ32096.1"/>
    <property type="molecule type" value="Genomic_DNA"/>
</dbReference>
<name>A0A197K5X5_9FUNG</name>
<proteinExistence type="predicted"/>
<evidence type="ECO:0000313" key="1">
    <source>
        <dbReference type="EMBL" id="OAQ32096.1"/>
    </source>
</evidence>
<evidence type="ECO:0000313" key="2">
    <source>
        <dbReference type="Proteomes" id="UP000078512"/>
    </source>
</evidence>
<gene>
    <name evidence="1" type="ORF">K457DRAFT_123546</name>
</gene>
<organism evidence="1 2">
    <name type="scientific">Linnemannia elongata AG-77</name>
    <dbReference type="NCBI Taxonomy" id="1314771"/>
    <lineage>
        <taxon>Eukaryota</taxon>
        <taxon>Fungi</taxon>
        <taxon>Fungi incertae sedis</taxon>
        <taxon>Mucoromycota</taxon>
        <taxon>Mortierellomycotina</taxon>
        <taxon>Mortierellomycetes</taxon>
        <taxon>Mortierellales</taxon>
        <taxon>Mortierellaceae</taxon>
        <taxon>Linnemannia</taxon>
    </lineage>
</organism>
<protein>
    <submittedName>
        <fullName evidence="1">Uncharacterized protein</fullName>
    </submittedName>
</protein>
<sequence length="151" mass="17324">MEDKYAFRNIYWIACNSSISGWSSWSCYRQYTHRQPVMDAMQRVRLNLVRQYLMNANSKEIRVVWCVCSGPIGALHRHELRITDVADVVALLGVLAPFKDEVFFEEVTDPMQAINTSKRAWDTSRLTRFTKAFLESGNNDLLNADVLSQGG</sequence>
<dbReference type="Proteomes" id="UP000078512">
    <property type="component" value="Unassembled WGS sequence"/>
</dbReference>